<feature type="region of interest" description="Disordered" evidence="1">
    <location>
        <begin position="22"/>
        <end position="70"/>
    </location>
</feature>
<keyword evidence="2" id="KW-0732">Signal</keyword>
<sequence>MRSTLLRAVLVAAAVTASLASVGCSAGDPGTPTSTPSGVTGPTPAPGAPTTGPAGSTGGPATTGTAAPVAADRVVVRRSGGYGGLDDTVTVEPDGRWTAVDRAGARRTGRFTGADLDRLRQLAAAPRIAEGGTDDSDGRCGDAFEYQVSVGGATVDWTDCPVAGTPPPAASALAEFVLTSAR</sequence>
<gene>
    <name evidence="3" type="ORF">GA0070558_10867</name>
</gene>
<evidence type="ECO:0000256" key="1">
    <source>
        <dbReference type="SAM" id="MobiDB-lite"/>
    </source>
</evidence>
<dbReference type="Proteomes" id="UP000199375">
    <property type="component" value="Unassembled WGS sequence"/>
</dbReference>
<evidence type="ECO:0000313" key="4">
    <source>
        <dbReference type="Proteomes" id="UP000199375"/>
    </source>
</evidence>
<organism evidence="3 4">
    <name type="scientific">Micromonospora haikouensis</name>
    <dbReference type="NCBI Taxonomy" id="686309"/>
    <lineage>
        <taxon>Bacteria</taxon>
        <taxon>Bacillati</taxon>
        <taxon>Actinomycetota</taxon>
        <taxon>Actinomycetes</taxon>
        <taxon>Micromonosporales</taxon>
        <taxon>Micromonosporaceae</taxon>
        <taxon>Micromonospora</taxon>
    </lineage>
</organism>
<dbReference type="EMBL" id="FMCW01000008">
    <property type="protein sequence ID" value="SCE81714.1"/>
    <property type="molecule type" value="Genomic_DNA"/>
</dbReference>
<feature type="chain" id="PRO_5039229375" evidence="2">
    <location>
        <begin position="27"/>
        <end position="182"/>
    </location>
</feature>
<feature type="signal peptide" evidence="2">
    <location>
        <begin position="1"/>
        <end position="26"/>
    </location>
</feature>
<dbReference type="PROSITE" id="PS51257">
    <property type="entry name" value="PROKAR_LIPOPROTEIN"/>
    <property type="match status" value="1"/>
</dbReference>
<evidence type="ECO:0000256" key="2">
    <source>
        <dbReference type="SAM" id="SignalP"/>
    </source>
</evidence>
<dbReference type="RefSeq" id="WP_091277931.1">
    <property type="nucleotide sequence ID" value="NZ_FMCW01000008.1"/>
</dbReference>
<protein>
    <submittedName>
        <fullName evidence="3">Uncharacterized protein</fullName>
    </submittedName>
</protein>
<proteinExistence type="predicted"/>
<accession>A0A1C4VCH6</accession>
<evidence type="ECO:0000313" key="3">
    <source>
        <dbReference type="EMBL" id="SCE81714.1"/>
    </source>
</evidence>
<dbReference type="AlphaFoldDB" id="A0A1C4VCH6"/>
<name>A0A1C4VCH6_9ACTN</name>
<reference evidence="3 4" key="1">
    <citation type="submission" date="2016-06" db="EMBL/GenBank/DDBJ databases">
        <authorList>
            <person name="Kjaerup R.B."/>
            <person name="Dalgaard T.S."/>
            <person name="Juul-Madsen H.R."/>
        </authorList>
    </citation>
    <scope>NUCLEOTIDE SEQUENCE [LARGE SCALE GENOMIC DNA]</scope>
    <source>
        <strain evidence="3 4">DSM 45626</strain>
    </source>
</reference>